<dbReference type="GO" id="GO:0001522">
    <property type="term" value="P:pseudouridine synthesis"/>
    <property type="evidence" value="ECO:0007669"/>
    <property type="project" value="InterPro"/>
</dbReference>
<evidence type="ECO:0000313" key="1">
    <source>
        <dbReference type="EMBL" id="HHQ80563.1"/>
    </source>
</evidence>
<dbReference type="InterPro" id="IPR007504">
    <property type="entry name" value="H/ACA_rnp_Gar1/Naf1"/>
</dbReference>
<dbReference type="GO" id="GO:0042254">
    <property type="term" value="P:ribosome biogenesis"/>
    <property type="evidence" value="ECO:0007669"/>
    <property type="project" value="InterPro"/>
</dbReference>
<reference evidence="1" key="1">
    <citation type="journal article" date="2020" name="mSystems">
        <title>Genome- and Community-Level Interaction Insights into Carbon Utilization and Element Cycling Functions of Hydrothermarchaeota in Hydrothermal Sediment.</title>
        <authorList>
            <person name="Zhou Z."/>
            <person name="Liu Y."/>
            <person name="Xu W."/>
            <person name="Pan J."/>
            <person name="Luo Z.H."/>
            <person name="Li M."/>
        </authorList>
    </citation>
    <scope>NUCLEOTIDE SEQUENCE [LARGE SCALE GENOMIC DNA]</scope>
    <source>
        <strain evidence="1">SpSt-1116</strain>
    </source>
</reference>
<dbReference type="EMBL" id="DRZC01000055">
    <property type="protein sequence ID" value="HHQ80563.1"/>
    <property type="molecule type" value="Genomic_DNA"/>
</dbReference>
<evidence type="ECO:0008006" key="2">
    <source>
        <dbReference type="Google" id="ProtNLM"/>
    </source>
</evidence>
<dbReference type="AlphaFoldDB" id="A0A7J3ZKJ2"/>
<accession>A0A7J3ZKJ2</accession>
<dbReference type="InterPro" id="IPR009000">
    <property type="entry name" value="Transl_B-barrel_sf"/>
</dbReference>
<gene>
    <name evidence="1" type="ORF">ENM78_03815</name>
</gene>
<organism evidence="1">
    <name type="scientific">Fervidicoccus fontis</name>
    <dbReference type="NCBI Taxonomy" id="683846"/>
    <lineage>
        <taxon>Archaea</taxon>
        <taxon>Thermoproteota</taxon>
        <taxon>Thermoprotei</taxon>
        <taxon>Fervidicoccales</taxon>
        <taxon>Fervidicoccaceae</taxon>
        <taxon>Fervidicoccus</taxon>
    </lineage>
</organism>
<sequence>MVWFKSRIYSGRGEGLEKIGRIVGCFKDKLLIVKLEAVRKIPEIGDAVYLPDMTPIGKIVDVIGRVDDPYALVSLAKRQDIEHFIGKSLYVKKTSPRPPRSRRAGRP</sequence>
<proteinExistence type="predicted"/>
<dbReference type="Pfam" id="PF04410">
    <property type="entry name" value="Gar1"/>
    <property type="match status" value="1"/>
</dbReference>
<name>A0A7J3ZKJ2_9CREN</name>
<dbReference type="Gene3D" id="2.40.10.230">
    <property type="entry name" value="Probable tRNA pseudouridine synthase domain"/>
    <property type="match status" value="1"/>
</dbReference>
<dbReference type="SUPFAM" id="SSF50447">
    <property type="entry name" value="Translation proteins"/>
    <property type="match status" value="1"/>
</dbReference>
<dbReference type="InterPro" id="IPR038664">
    <property type="entry name" value="Gar1/Naf1_Cbf5-bd_sf"/>
</dbReference>
<protein>
    <recommendedName>
        <fullName evidence="2">H/ACA RNA-protein complex protein Gar1</fullName>
    </recommendedName>
</protein>
<comment type="caution">
    <text evidence="1">The sequence shown here is derived from an EMBL/GenBank/DDBJ whole genome shotgun (WGS) entry which is preliminary data.</text>
</comment>